<accession>A0ABX3FL23</accession>
<reference evidence="5 6" key="1">
    <citation type="submission" date="2016-09" db="EMBL/GenBank/DDBJ databases">
        <title>Genomic Taxonomy of the Vibrionaceae.</title>
        <authorList>
            <person name="Gonzalez-Castillo A."/>
            <person name="Gomez-Gil B."/>
            <person name="Enciso-Ibarra K."/>
        </authorList>
    </citation>
    <scope>NUCLEOTIDE SEQUENCE [LARGE SCALE GENOMIC DNA]</scope>
    <source>
        <strain evidence="5 6">CAIM 1731</strain>
    </source>
</reference>
<dbReference type="Gene3D" id="3.10.105.10">
    <property type="entry name" value="Dipeptide-binding Protein, Domain 3"/>
    <property type="match status" value="1"/>
</dbReference>
<dbReference type="Gene3D" id="3.40.190.10">
    <property type="entry name" value="Periplasmic binding protein-like II"/>
    <property type="match status" value="1"/>
</dbReference>
<keyword evidence="6" id="KW-1185">Reference proteome</keyword>
<organism evidence="5 6">
    <name type="scientific">Vibrio ponticus</name>
    <dbReference type="NCBI Taxonomy" id="265668"/>
    <lineage>
        <taxon>Bacteria</taxon>
        <taxon>Pseudomonadati</taxon>
        <taxon>Pseudomonadota</taxon>
        <taxon>Gammaproteobacteria</taxon>
        <taxon>Vibrionales</taxon>
        <taxon>Vibrionaceae</taxon>
        <taxon>Vibrio</taxon>
    </lineage>
</organism>
<feature type="signal peptide" evidence="3">
    <location>
        <begin position="1"/>
        <end position="23"/>
    </location>
</feature>
<dbReference type="Gene3D" id="3.90.76.10">
    <property type="entry name" value="Dipeptide-binding Protein, Domain 1"/>
    <property type="match status" value="1"/>
</dbReference>
<keyword evidence="2 3" id="KW-0732">Signal</keyword>
<proteinExistence type="inferred from homology"/>
<evidence type="ECO:0000313" key="5">
    <source>
        <dbReference type="EMBL" id="OLQ94886.1"/>
    </source>
</evidence>
<evidence type="ECO:0000256" key="1">
    <source>
        <dbReference type="ARBA" id="ARBA00005695"/>
    </source>
</evidence>
<dbReference type="RefSeq" id="WP_075648168.1">
    <property type="nucleotide sequence ID" value="NZ_AP019657.1"/>
</dbReference>
<dbReference type="PROSITE" id="PS01040">
    <property type="entry name" value="SBP_BACTERIAL_5"/>
    <property type="match status" value="1"/>
</dbReference>
<dbReference type="CDD" id="cd08509">
    <property type="entry name" value="PBP2_TmCBP_oligosaccharides_like"/>
    <property type="match status" value="1"/>
</dbReference>
<dbReference type="Proteomes" id="UP000186206">
    <property type="component" value="Unassembled WGS sequence"/>
</dbReference>
<comment type="similarity">
    <text evidence="1">Belongs to the bacterial solute-binding protein 5 family.</text>
</comment>
<gene>
    <name evidence="5" type="ORF">BIY21_07800</name>
</gene>
<sequence length="557" mass="63165">MKTTLLSAVIASALTLSAHTAVAADVDNMSQVTIIPNHNASLIRNFNPYAVSRLHTARDFIFEPLVIFNELKGNTPNFRLATNYEMSNDLLSITFDLREGVKWSDGETFDADDVIFTFNLVEKHPNIDDRGINSKLKSVEKLGQYKVRFHLNEVNTNISYEIVQVPIVPEHQWKTVEDPAAFMNPNPVGTGPFTELPQFTSTLFLQCRNPNYWDNAELDVDCLRIPQMNHNDQVLGELINSRIDWAGSFVPDIDATFLGASKDHGYWFPPAGTQAFVFNYASKDKVKHEVLTDVDFRRAFSMALDRQTLIDIANYGNAVLNDFASGLGYAFETWSDKEVHEKYKPFMTYSPDNAKALLAKAGYKDTNGDGFVESPSGQPFELAIQSPQGWTDFNNTVMLAVEQLAEVGINAKARTPDFSIYNNGMISADYDIAYTNYFHGPTPHKYWDSGYHSRLQASEGMPRFAMHHWKNAELDKLLDSFYKTADNQEQLKIAHKIQKIIAENQVTVPVLSGPNFYQYNTKRFTGWWTKDNPKGRPMIWEGTPERLLHVLDLKPRS</sequence>
<dbReference type="EMBL" id="MJMI01000066">
    <property type="protein sequence ID" value="OLQ94886.1"/>
    <property type="molecule type" value="Genomic_DNA"/>
</dbReference>
<dbReference type="InterPro" id="IPR023765">
    <property type="entry name" value="SBP_5_CS"/>
</dbReference>
<dbReference type="InterPro" id="IPR039424">
    <property type="entry name" value="SBP_5"/>
</dbReference>
<dbReference type="SUPFAM" id="SSF53850">
    <property type="entry name" value="Periplasmic binding protein-like II"/>
    <property type="match status" value="1"/>
</dbReference>
<feature type="chain" id="PRO_5046247062" evidence="3">
    <location>
        <begin position="24"/>
        <end position="557"/>
    </location>
</feature>
<feature type="domain" description="Solute-binding protein family 5" evidence="4">
    <location>
        <begin position="79"/>
        <end position="450"/>
    </location>
</feature>
<protein>
    <submittedName>
        <fullName evidence="5">Peptide ABC transporter substrate-binding protein</fullName>
    </submittedName>
</protein>
<evidence type="ECO:0000256" key="3">
    <source>
        <dbReference type="SAM" id="SignalP"/>
    </source>
</evidence>
<dbReference type="PANTHER" id="PTHR30290">
    <property type="entry name" value="PERIPLASMIC BINDING COMPONENT OF ABC TRANSPORTER"/>
    <property type="match status" value="1"/>
</dbReference>
<name>A0ABX3FL23_9VIBR</name>
<evidence type="ECO:0000259" key="4">
    <source>
        <dbReference type="Pfam" id="PF00496"/>
    </source>
</evidence>
<dbReference type="Pfam" id="PF00496">
    <property type="entry name" value="SBP_bac_5"/>
    <property type="match status" value="1"/>
</dbReference>
<evidence type="ECO:0000256" key="2">
    <source>
        <dbReference type="ARBA" id="ARBA00022729"/>
    </source>
</evidence>
<comment type="caution">
    <text evidence="5">The sequence shown here is derived from an EMBL/GenBank/DDBJ whole genome shotgun (WGS) entry which is preliminary data.</text>
</comment>
<dbReference type="PIRSF" id="PIRSF002741">
    <property type="entry name" value="MppA"/>
    <property type="match status" value="1"/>
</dbReference>
<dbReference type="InterPro" id="IPR030678">
    <property type="entry name" value="Peptide/Ni-bd"/>
</dbReference>
<evidence type="ECO:0000313" key="6">
    <source>
        <dbReference type="Proteomes" id="UP000186206"/>
    </source>
</evidence>
<dbReference type="PANTHER" id="PTHR30290:SF38">
    <property type="entry name" value="D,D-DIPEPTIDE-BINDING PERIPLASMIC PROTEIN DDPA-RELATED"/>
    <property type="match status" value="1"/>
</dbReference>
<dbReference type="InterPro" id="IPR000914">
    <property type="entry name" value="SBP_5_dom"/>
</dbReference>